<evidence type="ECO:0000313" key="4">
    <source>
        <dbReference type="Proteomes" id="UP001309876"/>
    </source>
</evidence>
<feature type="domain" description="WW" evidence="2">
    <location>
        <begin position="159"/>
        <end position="192"/>
    </location>
</feature>
<organism evidence="3 4">
    <name type="scientific">Lithohypha guttulata</name>
    <dbReference type="NCBI Taxonomy" id="1690604"/>
    <lineage>
        <taxon>Eukaryota</taxon>
        <taxon>Fungi</taxon>
        <taxon>Dikarya</taxon>
        <taxon>Ascomycota</taxon>
        <taxon>Pezizomycotina</taxon>
        <taxon>Eurotiomycetes</taxon>
        <taxon>Chaetothyriomycetidae</taxon>
        <taxon>Chaetothyriales</taxon>
        <taxon>Trichomeriaceae</taxon>
        <taxon>Lithohypha</taxon>
    </lineage>
</organism>
<sequence>MSERDEQKPTREQDKYVPPPMDPYARYQTPYDRRPTDDKNPFIEFRRFADKQLSSLFDGWESFPSLPKMFGISDEMQKMREHTDKMRNDIQKHIEQAMEERQHIMDDWSTKDQVDRVREDMQKHLRELKEERQRMLEDLWSSRREESQRAAPVASSDEQDLPKGWLAATSRDGKTYYIEQASGKATLEPPTKSVLPITSELKTSEDNIDTTLQSEDKNPERADTIDDQAASWERGLRDCPGLKDYTNSAMHQEMDDEFYEHESNNRSAIGDRQAQWRRGFRNCPELKKHNDGTELAMYENLRAQQDNDYYHSDEHWEEVWQRGFENCPDLKTNGEEKRSLIEAALDRRDEHDAIVTLPASTKGEKGRWSWLPSVGFDGLQMQRASGCPALPESSQIERQAHIKNADSPGYDNERLTERKEPTLEDLDDVARLALKKAIDVLRDADMVSRLLQFTGAETLDDEPELSSHSLIDPTLLALFVRSGLDKHLMDIDEDVDEEHSVDRQAGTSSERDSETIPRSTQASKQLQPEQIMPSIVSTMTTTETRTLPDGSVETKRVLKRRFANGKEEMEESHDISQPTTNAKNLESKKRLPHNFVAQGSDDPQRRKPGWFWN</sequence>
<evidence type="ECO:0000259" key="2">
    <source>
        <dbReference type="PROSITE" id="PS50020"/>
    </source>
</evidence>
<protein>
    <recommendedName>
        <fullName evidence="2">WW domain-containing protein</fullName>
    </recommendedName>
</protein>
<reference evidence="3 4" key="1">
    <citation type="submission" date="2023-08" db="EMBL/GenBank/DDBJ databases">
        <title>Black Yeasts Isolated from many extreme environments.</title>
        <authorList>
            <person name="Coleine C."/>
            <person name="Stajich J.E."/>
            <person name="Selbmann L."/>
        </authorList>
    </citation>
    <scope>NUCLEOTIDE SEQUENCE [LARGE SCALE GENOMIC DNA]</scope>
    <source>
        <strain evidence="3 4">CCFEE 5910</strain>
    </source>
</reference>
<dbReference type="CDD" id="cd00201">
    <property type="entry name" value="WW"/>
    <property type="match status" value="1"/>
</dbReference>
<feature type="region of interest" description="Disordered" evidence="1">
    <location>
        <begin position="142"/>
        <end position="163"/>
    </location>
</feature>
<dbReference type="InterPro" id="IPR001202">
    <property type="entry name" value="WW_dom"/>
</dbReference>
<name>A0AAN7Y7G5_9EURO</name>
<dbReference type="AlphaFoldDB" id="A0AAN7Y7G5"/>
<proteinExistence type="predicted"/>
<feature type="region of interest" description="Disordered" evidence="1">
    <location>
        <begin position="495"/>
        <end position="530"/>
    </location>
</feature>
<feature type="compositionally biased region" description="Polar residues" evidence="1">
    <location>
        <begin position="516"/>
        <end position="528"/>
    </location>
</feature>
<dbReference type="EMBL" id="JAVRRJ010000002">
    <property type="protein sequence ID" value="KAK5087838.1"/>
    <property type="molecule type" value="Genomic_DNA"/>
</dbReference>
<dbReference type="SMART" id="SM00456">
    <property type="entry name" value="WW"/>
    <property type="match status" value="1"/>
</dbReference>
<keyword evidence="4" id="KW-1185">Reference proteome</keyword>
<dbReference type="SUPFAM" id="SSF51045">
    <property type="entry name" value="WW domain"/>
    <property type="match status" value="1"/>
</dbReference>
<evidence type="ECO:0000313" key="3">
    <source>
        <dbReference type="EMBL" id="KAK5087838.1"/>
    </source>
</evidence>
<dbReference type="PROSITE" id="PS50020">
    <property type="entry name" value="WW_DOMAIN_2"/>
    <property type="match status" value="1"/>
</dbReference>
<evidence type="ECO:0000256" key="1">
    <source>
        <dbReference type="SAM" id="MobiDB-lite"/>
    </source>
</evidence>
<feature type="compositionally biased region" description="Basic and acidic residues" evidence="1">
    <location>
        <begin position="1"/>
        <end position="15"/>
    </location>
</feature>
<accession>A0AAN7Y7G5</accession>
<gene>
    <name evidence="3" type="ORF">LTR05_002053</name>
</gene>
<dbReference type="Gene3D" id="2.20.70.10">
    <property type="match status" value="1"/>
</dbReference>
<feature type="compositionally biased region" description="Polar residues" evidence="1">
    <location>
        <begin position="575"/>
        <end position="584"/>
    </location>
</feature>
<feature type="region of interest" description="Disordered" evidence="1">
    <location>
        <begin position="1"/>
        <end position="39"/>
    </location>
</feature>
<feature type="region of interest" description="Disordered" evidence="1">
    <location>
        <begin position="562"/>
        <end position="613"/>
    </location>
</feature>
<dbReference type="InterPro" id="IPR036020">
    <property type="entry name" value="WW_dom_sf"/>
</dbReference>
<comment type="caution">
    <text evidence="3">The sequence shown here is derived from an EMBL/GenBank/DDBJ whole genome shotgun (WGS) entry which is preliminary data.</text>
</comment>
<dbReference type="Proteomes" id="UP001309876">
    <property type="component" value="Unassembled WGS sequence"/>
</dbReference>